<comment type="caution">
    <text evidence="2">The sequence shown here is derived from an EMBL/GenBank/DDBJ whole genome shotgun (WGS) entry which is preliminary data.</text>
</comment>
<dbReference type="EMBL" id="CAJNON010000031">
    <property type="protein sequence ID" value="CAF0827223.1"/>
    <property type="molecule type" value="Genomic_DNA"/>
</dbReference>
<protein>
    <submittedName>
        <fullName evidence="2">Uncharacterized protein</fullName>
    </submittedName>
</protein>
<evidence type="ECO:0000313" key="2">
    <source>
        <dbReference type="EMBL" id="CAF4027082.1"/>
    </source>
</evidence>
<dbReference type="AlphaFoldDB" id="A0A819QC82"/>
<dbReference type="OrthoDB" id="10047110at2759"/>
<reference evidence="2" key="1">
    <citation type="submission" date="2021-02" db="EMBL/GenBank/DDBJ databases">
        <authorList>
            <person name="Nowell W R."/>
        </authorList>
    </citation>
    <scope>NUCLEOTIDE SEQUENCE</scope>
</reference>
<evidence type="ECO:0000313" key="1">
    <source>
        <dbReference type="EMBL" id="CAF0827223.1"/>
    </source>
</evidence>
<sequence length="104" mass="12210">MLSESHGTIDIGHWMNRFIERYKQVYGFSNPFPIPPIIHSDGALVFLIAGIQMFNNDETMDRYIERCWRIVQRTVTHACLGHFMKKVKRNALKDLKKKQVPFGM</sequence>
<accession>A0A819QC82</accession>
<evidence type="ECO:0000313" key="3">
    <source>
        <dbReference type="Proteomes" id="UP000663881"/>
    </source>
</evidence>
<organism evidence="2 3">
    <name type="scientific">Adineta steineri</name>
    <dbReference type="NCBI Taxonomy" id="433720"/>
    <lineage>
        <taxon>Eukaryota</taxon>
        <taxon>Metazoa</taxon>
        <taxon>Spiralia</taxon>
        <taxon>Gnathifera</taxon>
        <taxon>Rotifera</taxon>
        <taxon>Eurotatoria</taxon>
        <taxon>Bdelloidea</taxon>
        <taxon>Adinetida</taxon>
        <taxon>Adinetidae</taxon>
        <taxon>Adineta</taxon>
    </lineage>
</organism>
<dbReference type="Proteomes" id="UP000663891">
    <property type="component" value="Unassembled WGS sequence"/>
</dbReference>
<name>A0A819QC82_9BILA</name>
<dbReference type="EMBL" id="CAJOAY010003528">
    <property type="protein sequence ID" value="CAF4027082.1"/>
    <property type="molecule type" value="Genomic_DNA"/>
</dbReference>
<dbReference type="Proteomes" id="UP000663881">
    <property type="component" value="Unassembled WGS sequence"/>
</dbReference>
<proteinExistence type="predicted"/>
<gene>
    <name evidence="2" type="ORF">OKA104_LOCUS31333</name>
    <name evidence="1" type="ORF">VCS650_LOCUS5403</name>
</gene>